<protein>
    <recommendedName>
        <fullName evidence="6">FAD-binding domain-containing protein</fullName>
    </recommendedName>
</protein>
<dbReference type="Proteomes" id="UP000290540">
    <property type="component" value="Unassembled WGS sequence"/>
</dbReference>
<dbReference type="GO" id="GO:0071949">
    <property type="term" value="F:FAD binding"/>
    <property type="evidence" value="ECO:0007669"/>
    <property type="project" value="InterPro"/>
</dbReference>
<dbReference type="GO" id="GO:0004497">
    <property type="term" value="F:monooxygenase activity"/>
    <property type="evidence" value="ECO:0007669"/>
    <property type="project" value="UniProtKB-KW"/>
</dbReference>
<evidence type="ECO:0000256" key="1">
    <source>
        <dbReference type="ARBA" id="ARBA00007992"/>
    </source>
</evidence>
<dbReference type="Pfam" id="PF01494">
    <property type="entry name" value="FAD_binding_3"/>
    <property type="match status" value="1"/>
</dbReference>
<dbReference type="SUPFAM" id="SSF54373">
    <property type="entry name" value="FAD-linked reductases, C-terminal domain"/>
    <property type="match status" value="1"/>
</dbReference>
<dbReference type="InterPro" id="IPR002938">
    <property type="entry name" value="FAD-bd"/>
</dbReference>
<dbReference type="InterPro" id="IPR050493">
    <property type="entry name" value="FAD-dep_Monooxygenase_BioMet"/>
</dbReference>
<gene>
    <name evidence="7" type="ORF">BFJ63_vAg16674</name>
</gene>
<keyword evidence="2" id="KW-0285">Flavoprotein</keyword>
<evidence type="ECO:0000313" key="8">
    <source>
        <dbReference type="Proteomes" id="UP000290540"/>
    </source>
</evidence>
<evidence type="ECO:0000256" key="2">
    <source>
        <dbReference type="ARBA" id="ARBA00022630"/>
    </source>
</evidence>
<dbReference type="EMBL" id="MQTW01000375">
    <property type="protein sequence ID" value="RYC80438.1"/>
    <property type="molecule type" value="Genomic_DNA"/>
</dbReference>
<comment type="caution">
    <text evidence="7">The sequence shown here is derived from an EMBL/GenBank/DDBJ whole genome shotgun (WGS) entry which is preliminary data.</text>
</comment>
<dbReference type="AlphaFoldDB" id="A0A4Q2V6X2"/>
<keyword evidence="4" id="KW-0560">Oxidoreductase</keyword>
<dbReference type="Gene3D" id="3.50.50.60">
    <property type="entry name" value="FAD/NAD(P)-binding domain"/>
    <property type="match status" value="1"/>
</dbReference>
<proteinExistence type="inferred from homology"/>
<keyword evidence="3" id="KW-0274">FAD</keyword>
<reference evidence="7 8" key="1">
    <citation type="submission" date="2016-12" db="EMBL/GenBank/DDBJ databases">
        <title>Draft genome sequence of Fusarium oxysporum causing rot on Narcissus.</title>
        <authorList>
            <person name="Armitage A.D."/>
            <person name="Taylor A."/>
            <person name="Clarkson J.P."/>
            <person name="Harrison R.J."/>
            <person name="Jackson A.C."/>
        </authorList>
    </citation>
    <scope>NUCLEOTIDE SEQUENCE [LARGE SCALE GENOMIC DNA]</scope>
    <source>
        <strain evidence="7 8">N139</strain>
    </source>
</reference>
<dbReference type="InterPro" id="IPR036188">
    <property type="entry name" value="FAD/NAD-bd_sf"/>
</dbReference>
<dbReference type="PANTHER" id="PTHR13789:SF215">
    <property type="entry name" value="FAD-BINDING DOMAIN-CONTAINING PROTEIN-RELATED"/>
    <property type="match status" value="1"/>
</dbReference>
<dbReference type="PANTHER" id="PTHR13789">
    <property type="entry name" value="MONOOXYGENASE"/>
    <property type="match status" value="1"/>
</dbReference>
<dbReference type="SUPFAM" id="SSF51905">
    <property type="entry name" value="FAD/NAD(P)-binding domain"/>
    <property type="match status" value="1"/>
</dbReference>
<organism evidence="7 8">
    <name type="scientific">Fusarium oxysporum f. sp. narcissi</name>
    <dbReference type="NCBI Taxonomy" id="451672"/>
    <lineage>
        <taxon>Eukaryota</taxon>
        <taxon>Fungi</taxon>
        <taxon>Dikarya</taxon>
        <taxon>Ascomycota</taxon>
        <taxon>Pezizomycotina</taxon>
        <taxon>Sordariomycetes</taxon>
        <taxon>Hypocreomycetidae</taxon>
        <taxon>Hypocreales</taxon>
        <taxon>Nectriaceae</taxon>
        <taxon>Fusarium</taxon>
        <taxon>Fusarium oxysporum species complex</taxon>
    </lineage>
</organism>
<sequence length="430" mass="47256">MTVTTSSTNIAFDNGAGLSLDIGIVGAGIAGLSAAAALARLGHRVDIYERSHFSNEIGAAVNIGPNAGPVMKALGFDITGAKLLEAQEGKQFDAVTMETMYHGNYEDFTSRFGAPWYFSHRVDLHNELRRLAVEPSEKFPGSNLHLGKTVKSVDCEANLVIFQDGTKEHKDVIIAADGIHSVIAPCILGSDIPAASINECAYRFLIPTAKLRENPATAGLFQEDKTTFHVASKADRRLVWYPCRDGQIQNFAGIHPAKAGRQTEEDWHAQGNKNDLLDTFSGFHPSLVEICKSAEELKLWKLQYRAPIDRWTKQGVILIGDAAHPMLPHQGQGANQAIEDAGALGILLSNISDRKDIARRLELVQSLRRKRSSAMQVFSNAGQDQSHRIIKEVQPFMEGPVPKNQGEFHQWNFGYNILQEAQLLLEKVLA</sequence>
<comment type="similarity">
    <text evidence="1">Belongs to the paxM FAD-dependent monooxygenase family.</text>
</comment>
<evidence type="ECO:0000313" key="7">
    <source>
        <dbReference type="EMBL" id="RYC80438.1"/>
    </source>
</evidence>
<name>A0A4Q2V6X2_FUSOX</name>
<evidence type="ECO:0000259" key="6">
    <source>
        <dbReference type="Pfam" id="PF01494"/>
    </source>
</evidence>
<keyword evidence="5" id="KW-0503">Monooxygenase</keyword>
<dbReference type="PRINTS" id="PR00420">
    <property type="entry name" value="RNGMNOXGNASE"/>
</dbReference>
<evidence type="ECO:0000256" key="5">
    <source>
        <dbReference type="ARBA" id="ARBA00023033"/>
    </source>
</evidence>
<evidence type="ECO:0000256" key="3">
    <source>
        <dbReference type="ARBA" id="ARBA00022827"/>
    </source>
</evidence>
<feature type="domain" description="FAD-binding" evidence="6">
    <location>
        <begin position="21"/>
        <end position="361"/>
    </location>
</feature>
<accession>A0A4Q2V6X2</accession>
<evidence type="ECO:0000256" key="4">
    <source>
        <dbReference type="ARBA" id="ARBA00023002"/>
    </source>
</evidence>